<comment type="caution">
    <text evidence="1">The sequence shown here is derived from an EMBL/GenBank/DDBJ whole genome shotgun (WGS) entry which is preliminary data.</text>
</comment>
<sequence length="107" mass="11895">MEVIEMASANIPAGFKPETVELLHSFAAYVDEIDGTEATPTELALSLIEADGRPGEFRAEQIVGAVLAEHRRFQRWLRDRRTVLMQDGWQARAVRNARAGRTAAFAV</sequence>
<protein>
    <submittedName>
        <fullName evidence="1">Uncharacterized protein</fullName>
    </submittedName>
</protein>
<evidence type="ECO:0000313" key="1">
    <source>
        <dbReference type="EMBL" id="MBO2007054.1"/>
    </source>
</evidence>
<reference evidence="1" key="1">
    <citation type="submission" date="2021-03" db="EMBL/GenBank/DDBJ databases">
        <title>Molecular epidemiology and mechanisms of colistin and carbapenem resistance in Enterobacteriaceae from clinical isolates, the environment and porcine samples in Pretoria, South Africa.</title>
        <authorList>
            <person name="Bogoshi D."/>
            <person name="Mbelle N.M."/>
            <person name="Naidoo V."/>
            <person name="Osei Sekyere J."/>
        </authorList>
    </citation>
    <scope>NUCLEOTIDE SEQUENCE</scope>
    <source>
        <strain evidence="1">C080</strain>
    </source>
</reference>
<dbReference type="EMBL" id="JAGETR010000097">
    <property type="protein sequence ID" value="MBO2007054.1"/>
    <property type="molecule type" value="Genomic_DNA"/>
</dbReference>
<accession>A0A939NT57</accession>
<proteinExistence type="predicted"/>
<gene>
    <name evidence="1" type="ORF">J4732_15140</name>
</gene>
<organism evidence="1">
    <name type="scientific">Serratia marcescens</name>
    <dbReference type="NCBI Taxonomy" id="615"/>
    <lineage>
        <taxon>Bacteria</taxon>
        <taxon>Pseudomonadati</taxon>
        <taxon>Pseudomonadota</taxon>
        <taxon>Gammaproteobacteria</taxon>
        <taxon>Enterobacterales</taxon>
        <taxon>Yersiniaceae</taxon>
        <taxon>Serratia</taxon>
    </lineage>
</organism>
<name>A0A939NT57_SERMA</name>
<dbReference type="AlphaFoldDB" id="A0A939NT57"/>